<accession>A0A4Q1CCC4</accession>
<comment type="caution">
    <text evidence="3">The sequence shown here is derived from an EMBL/GenBank/DDBJ whole genome shotgun (WGS) entry which is preliminary data.</text>
</comment>
<feature type="compositionally biased region" description="Basic residues" evidence="1">
    <location>
        <begin position="21"/>
        <end position="31"/>
    </location>
</feature>
<dbReference type="AlphaFoldDB" id="A0A4Q1CCC4"/>
<protein>
    <submittedName>
        <fullName evidence="3">Outer membrane lipoprotein-sorting protein</fullName>
    </submittedName>
</protein>
<feature type="compositionally biased region" description="Low complexity" evidence="1">
    <location>
        <begin position="32"/>
        <end position="42"/>
    </location>
</feature>
<reference evidence="3 4" key="1">
    <citation type="submission" date="2019-01" db="EMBL/GenBank/DDBJ databases">
        <title>Lacunisphaera sp. strain TWA-58.</title>
        <authorList>
            <person name="Chen W.-M."/>
        </authorList>
    </citation>
    <scope>NUCLEOTIDE SEQUENCE [LARGE SCALE GENOMIC DNA]</scope>
    <source>
        <strain evidence="3 4">TWA-58</strain>
    </source>
</reference>
<dbReference type="Pfam" id="PF17131">
    <property type="entry name" value="LolA_like"/>
    <property type="match status" value="1"/>
</dbReference>
<dbReference type="InterPro" id="IPR033399">
    <property type="entry name" value="TP_0789-like"/>
</dbReference>
<feature type="region of interest" description="Disordered" evidence="1">
    <location>
        <begin position="1"/>
        <end position="50"/>
    </location>
</feature>
<gene>
    <name evidence="3" type="ORF">ESB00_12255</name>
</gene>
<dbReference type="EMBL" id="SDHX01000001">
    <property type="protein sequence ID" value="RXK56601.1"/>
    <property type="molecule type" value="Genomic_DNA"/>
</dbReference>
<dbReference type="OrthoDB" id="192135at2"/>
<dbReference type="Proteomes" id="UP000290218">
    <property type="component" value="Unassembled WGS sequence"/>
</dbReference>
<name>A0A4Q1CCC4_9BACT</name>
<evidence type="ECO:0000313" key="3">
    <source>
        <dbReference type="EMBL" id="RXK56601.1"/>
    </source>
</evidence>
<proteinExistence type="predicted"/>
<feature type="domain" description="Uncharacterized protein TP-0789" evidence="2">
    <location>
        <begin position="175"/>
        <end position="314"/>
    </location>
</feature>
<sequence length="328" mass="35796">MCIRPRIGPLKTPPCPPSTLRRPRRPPRRRSSCLPRASPPRLSRVKTSKTLSSPVHHRAFLLAVGLLWAVSAPAQADKFGQPQDKAASGKADQAEGARILSEFRQAQIAGDYWLSFELRVMPRKGAERTVTGALLGTPGAAGPLTRITTGDGAWLIEAGPQPSAWTVNGEVVEAAAPGQALADTGVTVFDLQMPFLYWKDFTYEGQARVRGRPTYSFILRPPVGQALPVAELTGVRVLIDTQFQAMVQAELLDRANTVLKSISLLDLKKVGEQWLVKAVDVRDHRTRDKTRFTVRAAALDLDWAAEVFSPSALTTPAPLVPGEKVVRF</sequence>
<keyword evidence="3" id="KW-0449">Lipoprotein</keyword>
<dbReference type="Gene3D" id="2.50.20.10">
    <property type="entry name" value="Lipoprotein localisation LolA/LolB/LppX"/>
    <property type="match status" value="1"/>
</dbReference>
<evidence type="ECO:0000256" key="1">
    <source>
        <dbReference type="SAM" id="MobiDB-lite"/>
    </source>
</evidence>
<organism evidence="3 4">
    <name type="scientific">Oleiharenicola lentus</name>
    <dbReference type="NCBI Taxonomy" id="2508720"/>
    <lineage>
        <taxon>Bacteria</taxon>
        <taxon>Pseudomonadati</taxon>
        <taxon>Verrucomicrobiota</taxon>
        <taxon>Opitutia</taxon>
        <taxon>Opitutales</taxon>
        <taxon>Opitutaceae</taxon>
        <taxon>Oleiharenicola</taxon>
    </lineage>
</organism>
<evidence type="ECO:0000259" key="2">
    <source>
        <dbReference type="Pfam" id="PF17131"/>
    </source>
</evidence>
<evidence type="ECO:0000313" key="4">
    <source>
        <dbReference type="Proteomes" id="UP000290218"/>
    </source>
</evidence>
<keyword evidence="4" id="KW-1185">Reference proteome</keyword>